<keyword evidence="3" id="KW-1185">Reference proteome</keyword>
<gene>
    <name evidence="2" type="ORF">GSLYS_00006161001</name>
</gene>
<evidence type="ECO:0000313" key="3">
    <source>
        <dbReference type="Proteomes" id="UP001497497"/>
    </source>
</evidence>
<accession>A0AAV2HDV0</accession>
<reference evidence="2 3" key="1">
    <citation type="submission" date="2024-04" db="EMBL/GenBank/DDBJ databases">
        <authorList>
            <consortium name="Genoscope - CEA"/>
            <person name="William W."/>
        </authorList>
    </citation>
    <scope>NUCLEOTIDE SEQUENCE [LARGE SCALE GENOMIC DNA]</scope>
</reference>
<evidence type="ECO:0000313" key="2">
    <source>
        <dbReference type="EMBL" id="CAL1532082.1"/>
    </source>
</evidence>
<feature type="chain" id="PRO_5043819420" evidence="1">
    <location>
        <begin position="25"/>
        <end position="102"/>
    </location>
</feature>
<dbReference type="Proteomes" id="UP001497497">
    <property type="component" value="Unassembled WGS sequence"/>
</dbReference>
<dbReference type="EMBL" id="CAXITT010000105">
    <property type="protein sequence ID" value="CAL1532082.1"/>
    <property type="molecule type" value="Genomic_DNA"/>
</dbReference>
<evidence type="ECO:0000256" key="1">
    <source>
        <dbReference type="SAM" id="SignalP"/>
    </source>
</evidence>
<comment type="caution">
    <text evidence="2">The sequence shown here is derived from an EMBL/GenBank/DDBJ whole genome shotgun (WGS) entry which is preliminary data.</text>
</comment>
<keyword evidence="1" id="KW-0732">Signal</keyword>
<feature type="signal peptide" evidence="1">
    <location>
        <begin position="1"/>
        <end position="24"/>
    </location>
</feature>
<sequence>MSFRSFVLLQLIMLSLVLLPEVWSKVRVGGSFKPVGISAPKPKVPSLTRGSSIDHGSSYSGTGFHPVHRYNYRNGAQSNASFLYKVGVWVGTLLIMSQLMAH</sequence>
<name>A0AAV2HDV0_LYMST</name>
<dbReference type="AlphaFoldDB" id="A0AAV2HDV0"/>
<proteinExistence type="predicted"/>
<protein>
    <submittedName>
        <fullName evidence="2">Uncharacterized protein</fullName>
    </submittedName>
</protein>
<organism evidence="2 3">
    <name type="scientific">Lymnaea stagnalis</name>
    <name type="common">Great pond snail</name>
    <name type="synonym">Helix stagnalis</name>
    <dbReference type="NCBI Taxonomy" id="6523"/>
    <lineage>
        <taxon>Eukaryota</taxon>
        <taxon>Metazoa</taxon>
        <taxon>Spiralia</taxon>
        <taxon>Lophotrochozoa</taxon>
        <taxon>Mollusca</taxon>
        <taxon>Gastropoda</taxon>
        <taxon>Heterobranchia</taxon>
        <taxon>Euthyneura</taxon>
        <taxon>Panpulmonata</taxon>
        <taxon>Hygrophila</taxon>
        <taxon>Lymnaeoidea</taxon>
        <taxon>Lymnaeidae</taxon>
        <taxon>Lymnaea</taxon>
    </lineage>
</organism>